<dbReference type="OrthoDB" id="9802919at2"/>
<comment type="similarity">
    <text evidence="3 7">Belongs to the peptidase S26 family.</text>
</comment>
<dbReference type="AlphaFoldDB" id="A0A239AFU1"/>
<gene>
    <name evidence="9" type="ORF">SAMN05446037_10028</name>
</gene>
<feature type="transmembrane region" description="Helical" evidence="7">
    <location>
        <begin position="12"/>
        <end position="32"/>
    </location>
</feature>
<evidence type="ECO:0000256" key="6">
    <source>
        <dbReference type="PIRSR" id="PIRSR600223-1"/>
    </source>
</evidence>
<keyword evidence="5 7" id="KW-0378">Hydrolase</keyword>
<feature type="active site" evidence="6">
    <location>
        <position position="117"/>
    </location>
</feature>
<evidence type="ECO:0000256" key="5">
    <source>
        <dbReference type="ARBA" id="ARBA00022801"/>
    </source>
</evidence>
<keyword evidence="7" id="KW-0812">Transmembrane</keyword>
<dbReference type="PANTHER" id="PTHR43390:SF1">
    <property type="entry name" value="CHLOROPLAST PROCESSING PEPTIDASE"/>
    <property type="match status" value="1"/>
</dbReference>
<keyword evidence="7" id="KW-0645">Protease</keyword>
<keyword evidence="7" id="KW-1133">Transmembrane helix</keyword>
<evidence type="ECO:0000256" key="4">
    <source>
        <dbReference type="ARBA" id="ARBA00013208"/>
    </source>
</evidence>
<dbReference type="RefSeq" id="WP_089281219.1">
    <property type="nucleotide sequence ID" value="NZ_FZOJ01000002.1"/>
</dbReference>
<dbReference type="GO" id="GO:0006465">
    <property type="term" value="P:signal peptide processing"/>
    <property type="evidence" value="ECO:0007669"/>
    <property type="project" value="InterPro"/>
</dbReference>
<dbReference type="InterPro" id="IPR019758">
    <property type="entry name" value="Pept_S26A_signal_pept_1_CS"/>
</dbReference>
<dbReference type="GO" id="GO:0009003">
    <property type="term" value="F:signal peptidase activity"/>
    <property type="evidence" value="ECO:0007669"/>
    <property type="project" value="UniProtKB-EC"/>
</dbReference>
<dbReference type="InterPro" id="IPR036286">
    <property type="entry name" value="LexA/Signal_pep-like_sf"/>
</dbReference>
<accession>A0A239AFU1</accession>
<dbReference type="PROSITE" id="PS00761">
    <property type="entry name" value="SPASE_I_3"/>
    <property type="match status" value="1"/>
</dbReference>
<dbReference type="PANTHER" id="PTHR43390">
    <property type="entry name" value="SIGNAL PEPTIDASE I"/>
    <property type="match status" value="1"/>
</dbReference>
<dbReference type="EMBL" id="FZOJ01000002">
    <property type="protein sequence ID" value="SNR94505.1"/>
    <property type="molecule type" value="Genomic_DNA"/>
</dbReference>
<proteinExistence type="inferred from homology"/>
<dbReference type="CDD" id="cd06530">
    <property type="entry name" value="S26_SPase_I"/>
    <property type="match status" value="1"/>
</dbReference>
<dbReference type="NCBIfam" id="TIGR02227">
    <property type="entry name" value="sigpep_I_bact"/>
    <property type="match status" value="1"/>
</dbReference>
<dbReference type="SUPFAM" id="SSF51306">
    <property type="entry name" value="LexA/Signal peptidase"/>
    <property type="match status" value="1"/>
</dbReference>
<evidence type="ECO:0000256" key="2">
    <source>
        <dbReference type="ARBA" id="ARBA00004401"/>
    </source>
</evidence>
<dbReference type="PRINTS" id="PR00727">
    <property type="entry name" value="LEADERPTASE"/>
</dbReference>
<dbReference type="Proteomes" id="UP000198304">
    <property type="component" value="Unassembled WGS sequence"/>
</dbReference>
<keyword evidence="10" id="KW-1185">Reference proteome</keyword>
<evidence type="ECO:0000256" key="3">
    <source>
        <dbReference type="ARBA" id="ARBA00009370"/>
    </source>
</evidence>
<dbReference type="InterPro" id="IPR000223">
    <property type="entry name" value="Pept_S26A_signal_pept_1"/>
</dbReference>
<comment type="subcellular location">
    <subcellularLocation>
        <location evidence="2">Cell membrane</location>
        <topology evidence="2">Single-pass type II membrane protein</topology>
    </subcellularLocation>
    <subcellularLocation>
        <location evidence="7">Membrane</location>
        <topology evidence="7">Single-pass type II membrane protein</topology>
    </subcellularLocation>
</comment>
<evidence type="ECO:0000256" key="1">
    <source>
        <dbReference type="ARBA" id="ARBA00000677"/>
    </source>
</evidence>
<organism evidence="9 10">
    <name type="scientific">Anaerovirgula multivorans</name>
    <dbReference type="NCBI Taxonomy" id="312168"/>
    <lineage>
        <taxon>Bacteria</taxon>
        <taxon>Bacillati</taxon>
        <taxon>Bacillota</taxon>
        <taxon>Clostridia</taxon>
        <taxon>Peptostreptococcales</taxon>
        <taxon>Natronincolaceae</taxon>
        <taxon>Anaerovirgula</taxon>
    </lineage>
</organism>
<dbReference type="GO" id="GO:0005886">
    <property type="term" value="C:plasma membrane"/>
    <property type="evidence" value="ECO:0007669"/>
    <property type="project" value="UniProtKB-SubCell"/>
</dbReference>
<dbReference type="EC" id="3.4.21.89" evidence="4 7"/>
<evidence type="ECO:0000313" key="10">
    <source>
        <dbReference type="Proteomes" id="UP000198304"/>
    </source>
</evidence>
<keyword evidence="7" id="KW-0472">Membrane</keyword>
<feature type="active site" evidence="6">
    <location>
        <position position="41"/>
    </location>
</feature>
<sequence>MKKKRIIKEILEWSKTLLFALLISILISIFIFQPSIVSEASMEPTLEGESSFDADKVGDHVMIFKSAYILGKDPKYGDIVIIDSRVDRKRTLKDEFVDNPLVSRMINNNTDRRFWIKRVIGEAGDLLEFKEGKVYRNGVALVEDYIKEDMLYDFEPVVVPENHVFVMGDNRNISFDSRAIGSIPVENVLGKVFIRFYPLNKINMY</sequence>
<dbReference type="InterPro" id="IPR019533">
    <property type="entry name" value="Peptidase_S26"/>
</dbReference>
<protein>
    <recommendedName>
        <fullName evidence="4 7">Signal peptidase I</fullName>
        <ecNumber evidence="4 7">3.4.21.89</ecNumber>
    </recommendedName>
</protein>
<feature type="domain" description="Peptidase S26" evidence="8">
    <location>
        <begin position="11"/>
        <end position="197"/>
    </location>
</feature>
<comment type="catalytic activity">
    <reaction evidence="1 7">
        <text>Cleavage of hydrophobic, N-terminal signal or leader sequences from secreted and periplasmic proteins.</text>
        <dbReference type="EC" id="3.4.21.89"/>
    </reaction>
</comment>
<evidence type="ECO:0000313" key="9">
    <source>
        <dbReference type="EMBL" id="SNR94505.1"/>
    </source>
</evidence>
<reference evidence="10" key="1">
    <citation type="submission" date="2017-06" db="EMBL/GenBank/DDBJ databases">
        <authorList>
            <person name="Varghese N."/>
            <person name="Submissions S."/>
        </authorList>
    </citation>
    <scope>NUCLEOTIDE SEQUENCE [LARGE SCALE GENOMIC DNA]</scope>
    <source>
        <strain evidence="10">SCA</strain>
    </source>
</reference>
<evidence type="ECO:0000259" key="8">
    <source>
        <dbReference type="Pfam" id="PF10502"/>
    </source>
</evidence>
<name>A0A239AFU1_9FIRM</name>
<dbReference type="GO" id="GO:0004252">
    <property type="term" value="F:serine-type endopeptidase activity"/>
    <property type="evidence" value="ECO:0007669"/>
    <property type="project" value="InterPro"/>
</dbReference>
<dbReference type="Gene3D" id="2.10.109.10">
    <property type="entry name" value="Umud Fragment, subunit A"/>
    <property type="match status" value="1"/>
</dbReference>
<evidence type="ECO:0000256" key="7">
    <source>
        <dbReference type="RuleBase" id="RU362042"/>
    </source>
</evidence>
<dbReference type="Pfam" id="PF10502">
    <property type="entry name" value="Peptidase_S26"/>
    <property type="match status" value="1"/>
</dbReference>